<dbReference type="Gene3D" id="2.60.40.1120">
    <property type="entry name" value="Carboxypeptidase-like, regulatory domain"/>
    <property type="match status" value="1"/>
</dbReference>
<dbReference type="InterPro" id="IPR039426">
    <property type="entry name" value="TonB-dep_rcpt-like"/>
</dbReference>
<keyword evidence="2 7" id="KW-0813">Transport</keyword>
<dbReference type="InterPro" id="IPR023997">
    <property type="entry name" value="TonB-dep_OMP_SusC/RagA_CS"/>
</dbReference>
<feature type="domain" description="TonB-dependent receptor plug" evidence="10">
    <location>
        <begin position="236"/>
        <end position="341"/>
    </location>
</feature>
<comment type="similarity">
    <text evidence="7">Belongs to the TonB-dependent receptor family.</text>
</comment>
<evidence type="ECO:0000256" key="2">
    <source>
        <dbReference type="ARBA" id="ARBA00022448"/>
    </source>
</evidence>
<keyword evidence="9" id="KW-0732">Signal</keyword>
<protein>
    <submittedName>
        <fullName evidence="12">TonB-linked outer membrane protein, SusC/RagA family</fullName>
    </submittedName>
</protein>
<dbReference type="InterPro" id="IPR008969">
    <property type="entry name" value="CarboxyPept-like_regulatory"/>
</dbReference>
<dbReference type="PROSITE" id="PS52016">
    <property type="entry name" value="TONB_DEPENDENT_REC_3"/>
    <property type="match status" value="1"/>
</dbReference>
<keyword evidence="5 7" id="KW-0472">Membrane</keyword>
<evidence type="ECO:0000256" key="4">
    <source>
        <dbReference type="ARBA" id="ARBA00022692"/>
    </source>
</evidence>
<dbReference type="FunFam" id="2.170.130.10:FF:000003">
    <property type="entry name" value="SusC/RagA family TonB-linked outer membrane protein"/>
    <property type="match status" value="1"/>
</dbReference>
<dbReference type="EMBL" id="FOBB01000003">
    <property type="protein sequence ID" value="SEM22641.1"/>
    <property type="molecule type" value="Genomic_DNA"/>
</dbReference>
<dbReference type="InterPro" id="IPR023996">
    <property type="entry name" value="TonB-dep_OMP_SusC/RagA"/>
</dbReference>
<dbReference type="Pfam" id="PF13715">
    <property type="entry name" value="CarbopepD_reg_2"/>
    <property type="match status" value="1"/>
</dbReference>
<organism evidence="12 13">
    <name type="scientific">Chitinophaga rupis</name>
    <dbReference type="NCBI Taxonomy" id="573321"/>
    <lineage>
        <taxon>Bacteria</taxon>
        <taxon>Pseudomonadati</taxon>
        <taxon>Bacteroidota</taxon>
        <taxon>Chitinophagia</taxon>
        <taxon>Chitinophagales</taxon>
        <taxon>Chitinophagaceae</taxon>
        <taxon>Chitinophaga</taxon>
    </lineage>
</organism>
<dbReference type="Pfam" id="PF16344">
    <property type="entry name" value="FecR_C"/>
    <property type="match status" value="1"/>
</dbReference>
<comment type="subcellular location">
    <subcellularLocation>
        <location evidence="1 7">Cell outer membrane</location>
        <topology evidence="1 7">Multi-pass membrane protein</topology>
    </subcellularLocation>
</comment>
<evidence type="ECO:0000256" key="1">
    <source>
        <dbReference type="ARBA" id="ARBA00004571"/>
    </source>
</evidence>
<dbReference type="GO" id="GO:0009279">
    <property type="term" value="C:cell outer membrane"/>
    <property type="evidence" value="ECO:0007669"/>
    <property type="project" value="UniProtKB-SubCell"/>
</dbReference>
<dbReference type="InterPro" id="IPR032508">
    <property type="entry name" value="FecR_C"/>
</dbReference>
<evidence type="ECO:0000256" key="9">
    <source>
        <dbReference type="SAM" id="SignalP"/>
    </source>
</evidence>
<keyword evidence="6 7" id="KW-0998">Cell outer membrane</keyword>
<dbReference type="Pfam" id="PF07715">
    <property type="entry name" value="Plug"/>
    <property type="match status" value="1"/>
</dbReference>
<evidence type="ECO:0000313" key="13">
    <source>
        <dbReference type="Proteomes" id="UP000198984"/>
    </source>
</evidence>
<dbReference type="Gene3D" id="2.40.170.20">
    <property type="entry name" value="TonB-dependent receptor, beta-barrel domain"/>
    <property type="match status" value="1"/>
</dbReference>
<keyword evidence="13" id="KW-1185">Reference proteome</keyword>
<dbReference type="STRING" id="573321.SAMN04488505_103726"/>
<evidence type="ECO:0000313" key="12">
    <source>
        <dbReference type="EMBL" id="SEM22641.1"/>
    </source>
</evidence>
<dbReference type="SUPFAM" id="SSF56935">
    <property type="entry name" value="Porins"/>
    <property type="match status" value="1"/>
</dbReference>
<dbReference type="InterPro" id="IPR037066">
    <property type="entry name" value="Plug_dom_sf"/>
</dbReference>
<dbReference type="Gene3D" id="2.170.130.10">
    <property type="entry name" value="TonB-dependent receptor, plug domain"/>
    <property type="match status" value="1"/>
</dbReference>
<reference evidence="12 13" key="1">
    <citation type="submission" date="2016-10" db="EMBL/GenBank/DDBJ databases">
        <authorList>
            <person name="de Groot N.N."/>
        </authorList>
    </citation>
    <scope>NUCLEOTIDE SEQUENCE [LARGE SCALE GENOMIC DNA]</scope>
    <source>
        <strain evidence="12 13">DSM 21039</strain>
    </source>
</reference>
<dbReference type="SUPFAM" id="SSF49464">
    <property type="entry name" value="Carboxypeptidase regulatory domain-like"/>
    <property type="match status" value="1"/>
</dbReference>
<dbReference type="AlphaFoldDB" id="A0A1H7WMF6"/>
<evidence type="ECO:0000256" key="6">
    <source>
        <dbReference type="ARBA" id="ARBA00023237"/>
    </source>
</evidence>
<dbReference type="RefSeq" id="WP_089914032.1">
    <property type="nucleotide sequence ID" value="NZ_FOBB01000003.1"/>
</dbReference>
<gene>
    <name evidence="12" type="ORF">SAMN04488505_103726</name>
</gene>
<keyword evidence="3 7" id="KW-1134">Transmembrane beta strand</keyword>
<keyword evidence="4 7" id="KW-0812">Transmembrane</keyword>
<evidence type="ECO:0000256" key="7">
    <source>
        <dbReference type="PROSITE-ProRule" id="PRU01360"/>
    </source>
</evidence>
<feature type="chain" id="PRO_5011749004" evidence="9">
    <location>
        <begin position="25"/>
        <end position="1136"/>
    </location>
</feature>
<feature type="signal peptide" evidence="9">
    <location>
        <begin position="1"/>
        <end position="24"/>
    </location>
</feature>
<evidence type="ECO:0000259" key="11">
    <source>
        <dbReference type="Pfam" id="PF16344"/>
    </source>
</evidence>
<evidence type="ECO:0000256" key="5">
    <source>
        <dbReference type="ARBA" id="ARBA00023136"/>
    </source>
</evidence>
<dbReference type="OrthoDB" id="899266at2"/>
<dbReference type="Proteomes" id="UP000198984">
    <property type="component" value="Unassembled WGS sequence"/>
</dbReference>
<name>A0A1H7WMF6_9BACT</name>
<feature type="domain" description="Protein FecR C-terminal" evidence="11">
    <location>
        <begin position="43"/>
        <end position="106"/>
    </location>
</feature>
<accession>A0A1H7WMF6</accession>
<dbReference type="NCBIfam" id="TIGR04057">
    <property type="entry name" value="SusC_RagA_signa"/>
    <property type="match status" value="1"/>
</dbReference>
<evidence type="ECO:0000259" key="10">
    <source>
        <dbReference type="Pfam" id="PF07715"/>
    </source>
</evidence>
<sequence length="1136" mass="125048">MNRYFISFITAISVSCYCGLAAHAQDMAAIPRQSQPASNTKKKLLKNVLSQLELKYGVSFLYKSQLEKKPLSTSTLDNQPSLEAALEALTNTNDLKYKKVRDNFYIIYSKDETPPEQPAPANDNATSQALNPGSSIYSPGAVQQIIVKGQVTDEKGQPVPGVTVLLKGTTTGTTTDATGTYTLPVPDGNGTLEFSYMGYLKQEIAIANRSSINVQLAQDIKAMSEVVVVGYGTQKKVNVTGAVSALSGADVNWKPVGQVSAALQGVAPGVTVTQNNGQPGSDQGTIRIRGMGTLNNNDPLVLVDGVQYNMNDVDANDIASMSILKDAAAASIYGVRAANGVILITTKRGSTGKAKVTYSNYFGWQNPARLAKFVGAQQFMKLVNQLRINSGSSAQYTDTQIAAYDDPNRNKDLYPDNYWLKDILTGSGFQQSHSLNVGGGTENIKYQFSTNYFDQKGLIKNMDYNRITVRLNTDIQVTKKLSFSADISTRLGDQQEPQGQEGSAWYQFGQAFITNPLNVNKYSDGTWGLVRGGQNPIRLQDEGGLYVYKNNLFTGNFKGSYQLIDGLKVTGLAAVNYRSVYNSLHNRSLDYFTNFPENTNTLTVGQNNITKEYQGYWFRNFQGLIEYEKNLGSHYFKLMGGASRLTETNDDLSGYRTNLPNGEIEQINAGAADGQQAKGTANAYSLLSFFGRLNYAYKDKYLFEANIRRDGSSRFADNQKWGWFPSFSAGWRVSGEEFMQDITFINNLKLRGSWGKLGNDVFVNNTDPARLNYPYQTTYQYNSYPFGGSLNPTAGITVYPNSGLTWETTQMTDVGLDLTVLKNLDVTFDYYQKNTSDILMDLRLPMYVGLNAAVQNAGKVRNTGWEVAVSYHNKLGDFSYNVGANLSDVRNKIVDLKGADVVSKDNNNIYTGRIKGIPIDGFYGYQVEGIFQTQDQVNSHAPQPGANIAPGDLMYKDQNNDKVVKEGDASVGGDMVYLGSAIPRYTYGVNLGGGYKGFDLAAFFQGVGKVSINTVVMERAPINSDANFKPEHLNSWTPENTSATFPRLVSTSQNYASSSYWVRSGAYLRLKSLQLGYTLPKAWLQAAGLSRCRLYVSGQNLLTFSGLPHDIDPEAPNDSRYYPQVRTYTFGLNVDF</sequence>
<proteinExistence type="inferred from homology"/>
<feature type="region of interest" description="Disordered" evidence="8">
    <location>
        <begin position="111"/>
        <end position="131"/>
    </location>
</feature>
<dbReference type="InterPro" id="IPR036942">
    <property type="entry name" value="Beta-barrel_TonB_sf"/>
</dbReference>
<evidence type="ECO:0000256" key="3">
    <source>
        <dbReference type="ARBA" id="ARBA00022452"/>
    </source>
</evidence>
<dbReference type="NCBIfam" id="TIGR04056">
    <property type="entry name" value="OMP_RagA_SusC"/>
    <property type="match status" value="1"/>
</dbReference>
<dbReference type="InterPro" id="IPR012910">
    <property type="entry name" value="Plug_dom"/>
</dbReference>
<dbReference type="Gene3D" id="3.55.50.30">
    <property type="match status" value="1"/>
</dbReference>
<evidence type="ECO:0000256" key="8">
    <source>
        <dbReference type="SAM" id="MobiDB-lite"/>
    </source>
</evidence>
<dbReference type="PROSITE" id="PS51257">
    <property type="entry name" value="PROKAR_LIPOPROTEIN"/>
    <property type="match status" value="1"/>
</dbReference>